<accession>A0ABV7DZG3</accession>
<organism evidence="1 2">
    <name type="scientific">Tabrizicola soli</name>
    <dbReference type="NCBI Taxonomy" id="2185115"/>
    <lineage>
        <taxon>Bacteria</taxon>
        <taxon>Pseudomonadati</taxon>
        <taxon>Pseudomonadota</taxon>
        <taxon>Alphaproteobacteria</taxon>
        <taxon>Rhodobacterales</taxon>
        <taxon>Paracoccaceae</taxon>
        <taxon>Tabrizicola</taxon>
    </lineage>
</organism>
<sequence>MARPPKENQTTPADAPASALPKLLWGTAQMCAFLGVSDRRLQQLVDEGVAVRESRGKYNAFETIRAYLGFVKDGDEGEVDSDAVWKKERARWTKGRADQVEIKNAMLLGEIVLVSDAVALLAEEEAEVRAGIEATEPELIAQLANVARTHGEVALLVRAAHQKAFSAFTQDGPNPTALKISSIPPDLLVEEEVDSE</sequence>
<dbReference type="Proteomes" id="UP001595445">
    <property type="component" value="Unassembled WGS sequence"/>
</dbReference>
<dbReference type="RefSeq" id="WP_197644670.1">
    <property type="nucleotide sequence ID" value="NZ_JAEACP010000012.1"/>
</dbReference>
<evidence type="ECO:0000313" key="2">
    <source>
        <dbReference type="Proteomes" id="UP001595445"/>
    </source>
</evidence>
<evidence type="ECO:0008006" key="3">
    <source>
        <dbReference type="Google" id="ProtNLM"/>
    </source>
</evidence>
<comment type="caution">
    <text evidence="1">The sequence shown here is derived from an EMBL/GenBank/DDBJ whole genome shotgun (WGS) entry which is preliminary data.</text>
</comment>
<keyword evidence="2" id="KW-1185">Reference proteome</keyword>
<dbReference type="EMBL" id="JBHRSM010000053">
    <property type="protein sequence ID" value="MFC3088517.1"/>
    <property type="molecule type" value="Genomic_DNA"/>
</dbReference>
<name>A0ABV7DZG3_9RHOB</name>
<protein>
    <recommendedName>
        <fullName evidence="3">Terminase small subunit</fullName>
    </recommendedName>
</protein>
<gene>
    <name evidence="1" type="ORF">ACFOD6_20965</name>
</gene>
<reference evidence="2" key="1">
    <citation type="journal article" date="2019" name="Int. J. Syst. Evol. Microbiol.">
        <title>The Global Catalogue of Microorganisms (GCM) 10K type strain sequencing project: providing services to taxonomists for standard genome sequencing and annotation.</title>
        <authorList>
            <consortium name="The Broad Institute Genomics Platform"/>
            <consortium name="The Broad Institute Genome Sequencing Center for Infectious Disease"/>
            <person name="Wu L."/>
            <person name="Ma J."/>
        </authorList>
    </citation>
    <scope>NUCLEOTIDE SEQUENCE [LARGE SCALE GENOMIC DNA]</scope>
    <source>
        <strain evidence="2">KCTC 62102</strain>
    </source>
</reference>
<evidence type="ECO:0000313" key="1">
    <source>
        <dbReference type="EMBL" id="MFC3088517.1"/>
    </source>
</evidence>
<proteinExistence type="predicted"/>